<gene>
    <name evidence="9" type="primary">ppiB</name>
    <name evidence="9" type="ordered locus">RSc1164</name>
</gene>
<dbReference type="EC" id="5.2.1.8" evidence="7"/>
<dbReference type="InterPro" id="IPR029000">
    <property type="entry name" value="Cyclophilin-like_dom_sf"/>
</dbReference>
<keyword evidence="5 7" id="KW-0697">Rotamase</keyword>
<dbReference type="Pfam" id="PF00160">
    <property type="entry name" value="Pro_isomerase"/>
    <property type="match status" value="1"/>
</dbReference>
<dbReference type="STRING" id="267608.RSc1164"/>
<proteinExistence type="inferred from homology"/>
<dbReference type="PIRSF" id="PIRSF001467">
    <property type="entry name" value="Peptidylpro_ismrse"/>
    <property type="match status" value="1"/>
</dbReference>
<evidence type="ECO:0000256" key="5">
    <source>
        <dbReference type="ARBA" id="ARBA00023110"/>
    </source>
</evidence>
<dbReference type="eggNOG" id="COG0652">
    <property type="taxonomic scope" value="Bacteria"/>
</dbReference>
<evidence type="ECO:0000256" key="7">
    <source>
        <dbReference type="RuleBase" id="RU363019"/>
    </source>
</evidence>
<dbReference type="InterPro" id="IPR024936">
    <property type="entry name" value="Cyclophilin-type_PPIase"/>
</dbReference>
<dbReference type="HOGENOM" id="CLU_012062_16_9_4"/>
<dbReference type="GO" id="GO:0005737">
    <property type="term" value="C:cytoplasm"/>
    <property type="evidence" value="ECO:0007669"/>
    <property type="project" value="UniProtKB-SubCell"/>
</dbReference>
<keyword evidence="4" id="KW-0963">Cytoplasm</keyword>
<dbReference type="PANTHER" id="PTHR43246">
    <property type="entry name" value="PEPTIDYL-PROLYL CIS-TRANS ISOMERASE CYP38, CHLOROPLASTIC"/>
    <property type="match status" value="1"/>
</dbReference>
<evidence type="ECO:0000256" key="4">
    <source>
        <dbReference type="ARBA" id="ARBA00022490"/>
    </source>
</evidence>
<organism evidence="9 10">
    <name type="scientific">Ralstonia nicotianae (strain ATCC BAA-1114 / GMI1000)</name>
    <name type="common">Ralstonia solanacearum</name>
    <dbReference type="NCBI Taxonomy" id="267608"/>
    <lineage>
        <taxon>Bacteria</taxon>
        <taxon>Pseudomonadati</taxon>
        <taxon>Pseudomonadota</taxon>
        <taxon>Betaproteobacteria</taxon>
        <taxon>Burkholderiales</taxon>
        <taxon>Burkholderiaceae</taxon>
        <taxon>Ralstonia</taxon>
        <taxon>Ralstonia solanacearum species complex</taxon>
    </lineage>
</organism>
<dbReference type="AlphaFoldDB" id="Q8Y080"/>
<dbReference type="GO" id="GO:0006457">
    <property type="term" value="P:protein folding"/>
    <property type="evidence" value="ECO:0007669"/>
    <property type="project" value="InterPro"/>
</dbReference>
<feature type="domain" description="PPIase cyclophilin-type" evidence="8">
    <location>
        <begin position="18"/>
        <end position="177"/>
    </location>
</feature>
<dbReference type="PROSITE" id="PS50072">
    <property type="entry name" value="CSA_PPIASE_2"/>
    <property type="match status" value="1"/>
</dbReference>
<sequence>MLLRFSAKELTMTQVKLHTNHGDITLALDAEKAPKSVANFVHYVKKGHYNGTVFHRVIKGFMIQGGGFEPGADMKQKPTDAPIDNEANNGLKNERGSIAMARTNDPHSATAQFFINVVDNDFLNHTSPTPQGWGYAVFGKVTEGLDVVDKIRAVRTGNRGYHQDVPMEDVVIESAEVIE</sequence>
<comment type="function">
    <text evidence="1 7">PPIases accelerate the folding of proteins. It catalyzes the cis-trans isomerization of proline imidic peptide bonds in oligopeptides.</text>
</comment>
<evidence type="ECO:0000256" key="1">
    <source>
        <dbReference type="ARBA" id="ARBA00002388"/>
    </source>
</evidence>
<dbReference type="CDD" id="cd01920">
    <property type="entry name" value="cyclophilin_EcCYP_like"/>
    <property type="match status" value="1"/>
</dbReference>
<protein>
    <recommendedName>
        <fullName evidence="7">Peptidyl-prolyl cis-trans isomerase</fullName>
        <shortName evidence="7">PPIase</shortName>
        <ecNumber evidence="7">5.2.1.8</ecNumber>
    </recommendedName>
</protein>
<reference evidence="9 10" key="1">
    <citation type="journal article" date="2002" name="Nature">
        <title>Genome sequence of the plant pathogen Ralstonia solanacearum.</title>
        <authorList>
            <person name="Salanoubat M."/>
            <person name="Genin S."/>
            <person name="Artiguenave F."/>
            <person name="Gouzy J."/>
            <person name="Mangenot S."/>
            <person name="Arlat M."/>
            <person name="Billault A."/>
            <person name="Brottier P."/>
            <person name="Camus J.C."/>
            <person name="Cattolico L."/>
            <person name="Chandler M."/>
            <person name="Choisne N."/>
            <person name="Claudel-Renard C."/>
            <person name="Cunnac S."/>
            <person name="Demange N."/>
            <person name="Gaspin C."/>
            <person name="Lavie M."/>
            <person name="Moisan A."/>
            <person name="Robert C."/>
            <person name="Saurin W."/>
            <person name="Schiex T."/>
            <person name="Siguier P."/>
            <person name="Thebault P."/>
            <person name="Whalen M."/>
            <person name="Wincker P."/>
            <person name="Levy M."/>
            <person name="Weissenbach J."/>
            <person name="Boucher C.A."/>
        </authorList>
    </citation>
    <scope>NUCLEOTIDE SEQUENCE [LARGE SCALE GENOMIC DNA]</scope>
    <source>
        <strain evidence="10">ATCC BAA-1114 / GMI1000</strain>
    </source>
</reference>
<evidence type="ECO:0000256" key="3">
    <source>
        <dbReference type="ARBA" id="ARBA00007365"/>
    </source>
</evidence>
<dbReference type="InterPro" id="IPR020892">
    <property type="entry name" value="Cyclophilin-type_PPIase_CS"/>
</dbReference>
<keyword evidence="6 7" id="KW-0413">Isomerase</keyword>
<dbReference type="GO" id="GO:0003755">
    <property type="term" value="F:peptidyl-prolyl cis-trans isomerase activity"/>
    <property type="evidence" value="ECO:0007669"/>
    <property type="project" value="UniProtKB-UniRule"/>
</dbReference>
<dbReference type="PRINTS" id="PR00153">
    <property type="entry name" value="CSAPPISMRASE"/>
</dbReference>
<dbReference type="PROSITE" id="PS00170">
    <property type="entry name" value="CSA_PPIASE_1"/>
    <property type="match status" value="1"/>
</dbReference>
<dbReference type="FunFam" id="2.40.100.10:FF:000004">
    <property type="entry name" value="Peptidyl-prolyl cis-trans isomerase"/>
    <property type="match status" value="1"/>
</dbReference>
<evidence type="ECO:0000259" key="8">
    <source>
        <dbReference type="PROSITE" id="PS50072"/>
    </source>
</evidence>
<dbReference type="KEGG" id="rso:RSc1164"/>
<dbReference type="EMBL" id="AL646052">
    <property type="protein sequence ID" value="CAD14866.1"/>
    <property type="molecule type" value="Genomic_DNA"/>
</dbReference>
<name>Q8Y080_RALN1</name>
<evidence type="ECO:0000256" key="6">
    <source>
        <dbReference type="ARBA" id="ARBA00023235"/>
    </source>
</evidence>
<evidence type="ECO:0000313" key="10">
    <source>
        <dbReference type="Proteomes" id="UP000001436"/>
    </source>
</evidence>
<dbReference type="Gene3D" id="2.40.100.10">
    <property type="entry name" value="Cyclophilin-like"/>
    <property type="match status" value="1"/>
</dbReference>
<dbReference type="EnsemblBacteria" id="CAD14866">
    <property type="protein sequence ID" value="CAD14866"/>
    <property type="gene ID" value="RSc1164"/>
</dbReference>
<dbReference type="InterPro" id="IPR044665">
    <property type="entry name" value="E_coli_cyclophilin_A-like"/>
</dbReference>
<comment type="subcellular location">
    <subcellularLocation>
        <location evidence="2">Cytoplasm</location>
    </subcellularLocation>
</comment>
<accession>Q8Y080</accession>
<dbReference type="InterPro" id="IPR002130">
    <property type="entry name" value="Cyclophilin-type_PPIase_dom"/>
</dbReference>
<evidence type="ECO:0000313" key="9">
    <source>
        <dbReference type="EMBL" id="CAD14866.1"/>
    </source>
</evidence>
<evidence type="ECO:0000256" key="2">
    <source>
        <dbReference type="ARBA" id="ARBA00004496"/>
    </source>
</evidence>
<dbReference type="Proteomes" id="UP000001436">
    <property type="component" value="Chromosome"/>
</dbReference>
<keyword evidence="10" id="KW-1185">Reference proteome</keyword>
<comment type="catalytic activity">
    <reaction evidence="7">
        <text>[protein]-peptidylproline (omega=180) = [protein]-peptidylproline (omega=0)</text>
        <dbReference type="Rhea" id="RHEA:16237"/>
        <dbReference type="Rhea" id="RHEA-COMP:10747"/>
        <dbReference type="Rhea" id="RHEA-COMP:10748"/>
        <dbReference type="ChEBI" id="CHEBI:83833"/>
        <dbReference type="ChEBI" id="CHEBI:83834"/>
        <dbReference type="EC" id="5.2.1.8"/>
    </reaction>
</comment>
<comment type="similarity">
    <text evidence="3 7">Belongs to the cyclophilin-type PPIase family.</text>
</comment>
<dbReference type="SUPFAM" id="SSF50891">
    <property type="entry name" value="Cyclophilin-like"/>
    <property type="match status" value="1"/>
</dbReference>